<evidence type="ECO:0000256" key="1">
    <source>
        <dbReference type="SAM" id="MobiDB-lite"/>
    </source>
</evidence>
<organism evidence="2">
    <name type="scientific">marine metagenome</name>
    <dbReference type="NCBI Taxonomy" id="408172"/>
    <lineage>
        <taxon>unclassified sequences</taxon>
        <taxon>metagenomes</taxon>
        <taxon>ecological metagenomes</taxon>
    </lineage>
</organism>
<dbReference type="EMBL" id="UINC01026576">
    <property type="protein sequence ID" value="SVB04276.1"/>
    <property type="molecule type" value="Genomic_DNA"/>
</dbReference>
<dbReference type="Pfam" id="PF08757">
    <property type="entry name" value="CotH"/>
    <property type="match status" value="1"/>
</dbReference>
<name>A0A382ARZ9_9ZZZZ</name>
<feature type="compositionally biased region" description="Basic and acidic residues" evidence="1">
    <location>
        <begin position="1"/>
        <end position="10"/>
    </location>
</feature>
<dbReference type="AlphaFoldDB" id="A0A382ARZ9"/>
<evidence type="ECO:0008006" key="3">
    <source>
        <dbReference type="Google" id="ProtNLM"/>
    </source>
</evidence>
<evidence type="ECO:0000313" key="2">
    <source>
        <dbReference type="EMBL" id="SVB04276.1"/>
    </source>
</evidence>
<sequence length="441" mass="51058">MSACEDKKSEDVDDPNFDTPDWTDESHSKSGELNYEIVYPIDKVSRIDVVISKKNWEKMIDDMTAKWGPFGQGGQKPGNFADDNPIWVPCDFFFEEKQWYKVGIRFKGNSTLGFAWHRGKWKIPLKLDFDEFEDDYPQIDNQRFYGFKQFSMSSNAMDPSLIREKVSADIFRDAGVPAAHTAFYRVYLDHGDGPQFWGIYTCVEEVDDTVIETQFISDNGNLYKPEGRGATFAKGSFSKPSFAKKTNEDDSDWNDILAMFDALHSDNRISDPAAWRNELESIFQTDIFLMWLATNTTIQNWDSYGKMSQNYYLYNDPETSKLTWITWDHNETLQHGKAGGALSIGLSEVRDDWPLIRFLMDNETYQKQYKTNLRSVIDGPFKTEKMIAIYQKYHDLIRPYIARTNNDNSDPEVSPQQLDRGLSELIDHVQSRHGIVNSYLK</sequence>
<accession>A0A382ARZ9</accession>
<feature type="region of interest" description="Disordered" evidence="1">
    <location>
        <begin position="1"/>
        <end position="28"/>
    </location>
</feature>
<dbReference type="PANTHER" id="PTHR40050">
    <property type="entry name" value="INNER SPORE COAT PROTEIN H"/>
    <property type="match status" value="1"/>
</dbReference>
<dbReference type="InterPro" id="IPR014867">
    <property type="entry name" value="Spore_coat_CotH_CotH2/3/7"/>
</dbReference>
<protein>
    <recommendedName>
        <fullName evidence="3">Spore coat protein CotH</fullName>
    </recommendedName>
</protein>
<dbReference type="PANTHER" id="PTHR40050:SF1">
    <property type="entry name" value="INNER SPORE COAT PROTEIN H"/>
    <property type="match status" value="1"/>
</dbReference>
<gene>
    <name evidence="2" type="ORF">METZ01_LOCUS157130</name>
</gene>
<proteinExistence type="predicted"/>
<reference evidence="2" key="1">
    <citation type="submission" date="2018-05" db="EMBL/GenBank/DDBJ databases">
        <authorList>
            <person name="Lanie J.A."/>
            <person name="Ng W.-L."/>
            <person name="Kazmierczak K.M."/>
            <person name="Andrzejewski T.M."/>
            <person name="Davidsen T.M."/>
            <person name="Wayne K.J."/>
            <person name="Tettelin H."/>
            <person name="Glass J.I."/>
            <person name="Rusch D."/>
            <person name="Podicherti R."/>
            <person name="Tsui H.-C.T."/>
            <person name="Winkler M.E."/>
        </authorList>
    </citation>
    <scope>NUCLEOTIDE SEQUENCE</scope>
</reference>